<sequence length="656" mass="72773">MSPATNPILSVLLEGSIPGLLIAGLLLVVLPWIDRHSRVRVLPIALVLTLTAYYLYWRVTVTIPSISDPVDWAAGWLFFLVELGAVTGSVISYITLTRTSDRSADVERNAGWLAGLPAQPLVDVFICTYNEEREILERTILGATGMTYANYRVWVLDDGRRPWLADLAEELGVNYLARPDNQHAKAGNINHALRHVAALPAPPDFISVLDADFVPIPVFLSRALTLFREDDVGIVQTPQHFVNPDPIQANLQASDAWPDEQRYFFDVLMPAKDAWGTAFCCGTSSVIRMEALLRAGGFPTESVTEDYLLTLRLKRNGFRTVYLNERLSLGLAPEGLNEYMTQRSRWCLGFIQIIRGEDGPFNLNNGLRLIDRVSLVESLLYWSMAYLFRIAGIAVPILYLLFGINAVNVDTADGIAHFLPYYLAQIAVMAWLSGQRVLPIMTDVSQLLAAREILKAVAIGLFRPRGQKFKVTAKGGDRSRTVIQWRMIGQFGFLLGLTVLGVLLSFGMSPTLQDSSVVALYWSWYNMAILISAIAVCVERPRLRRHERLRGAETVIVSTGAIQQVYVMADISVGGMRLLGNAREPVGTRVSVELDSAHFDGTIVRRSEAEFAIAFDETLRMRTVMIRHVYSGSFRSTIGQVSAGSVARKVVARLVG</sequence>
<keyword evidence="2" id="KW-1003">Cell membrane</keyword>
<dbReference type="InterPro" id="IPR003919">
    <property type="entry name" value="Cell_synth_A"/>
</dbReference>
<feature type="transmembrane region" description="Helical" evidence="9">
    <location>
        <begin position="76"/>
        <end position="96"/>
    </location>
</feature>
<evidence type="ECO:0000256" key="5">
    <source>
        <dbReference type="ARBA" id="ARBA00022679"/>
    </source>
</evidence>
<dbReference type="Gene3D" id="3.90.550.10">
    <property type="entry name" value="Spore Coat Polysaccharide Biosynthesis Protein SpsA, Chain A"/>
    <property type="match status" value="1"/>
</dbReference>
<keyword evidence="8 9" id="KW-0472">Membrane</keyword>
<dbReference type="InterPro" id="IPR009875">
    <property type="entry name" value="PilZ_domain"/>
</dbReference>
<feature type="domain" description="PilZ" evidence="10">
    <location>
        <begin position="543"/>
        <end position="629"/>
    </location>
</feature>
<keyword evidence="7 9" id="KW-1133">Transmembrane helix</keyword>
<gene>
    <name evidence="11" type="ORF">ACFQ33_13850</name>
</gene>
<dbReference type="SUPFAM" id="SSF53448">
    <property type="entry name" value="Nucleotide-diphospho-sugar transferases"/>
    <property type="match status" value="1"/>
</dbReference>
<evidence type="ECO:0000256" key="2">
    <source>
        <dbReference type="ARBA" id="ARBA00022475"/>
    </source>
</evidence>
<keyword evidence="3" id="KW-0997">Cell inner membrane</keyword>
<feature type="transmembrane region" description="Helical" evidence="9">
    <location>
        <begin position="519"/>
        <end position="538"/>
    </location>
</feature>
<feature type="transmembrane region" description="Helical" evidence="9">
    <location>
        <begin position="414"/>
        <end position="432"/>
    </location>
</feature>
<keyword evidence="12" id="KW-1185">Reference proteome</keyword>
<feature type="transmembrane region" description="Helical" evidence="9">
    <location>
        <begin position="379"/>
        <end position="402"/>
    </location>
</feature>
<evidence type="ECO:0000313" key="12">
    <source>
        <dbReference type="Proteomes" id="UP001597173"/>
    </source>
</evidence>
<dbReference type="CDD" id="cd06421">
    <property type="entry name" value="CESA_CelA_like"/>
    <property type="match status" value="1"/>
</dbReference>
<evidence type="ECO:0000256" key="6">
    <source>
        <dbReference type="ARBA" id="ARBA00022692"/>
    </source>
</evidence>
<dbReference type="InterPro" id="IPR050321">
    <property type="entry name" value="Glycosyltr_2/OpgH_subfam"/>
</dbReference>
<organism evidence="11 12">
    <name type="scientific">Mycoplana ramosa</name>
    <name type="common">Mycoplana bullata</name>
    <dbReference type="NCBI Taxonomy" id="40837"/>
    <lineage>
        <taxon>Bacteria</taxon>
        <taxon>Pseudomonadati</taxon>
        <taxon>Pseudomonadota</taxon>
        <taxon>Alphaproteobacteria</taxon>
        <taxon>Hyphomicrobiales</taxon>
        <taxon>Rhizobiaceae</taxon>
        <taxon>Mycoplana</taxon>
    </lineage>
</organism>
<dbReference type="PRINTS" id="PR01439">
    <property type="entry name" value="CELLSNTHASEA"/>
</dbReference>
<dbReference type="EMBL" id="JBHTNF010000008">
    <property type="protein sequence ID" value="MFD1328972.1"/>
    <property type="molecule type" value="Genomic_DNA"/>
</dbReference>
<keyword evidence="6 9" id="KW-0812">Transmembrane</keyword>
<comment type="subcellular location">
    <subcellularLocation>
        <location evidence="1">Endomembrane system</location>
        <topology evidence="1">Multi-pass membrane protein</topology>
    </subcellularLocation>
</comment>
<feature type="transmembrane region" description="Helical" evidence="9">
    <location>
        <begin position="39"/>
        <end position="56"/>
    </location>
</feature>
<protein>
    <submittedName>
        <fullName evidence="11">Glycosyltransferase</fullName>
        <ecNumber evidence="11">2.4.-.-</ecNumber>
    </submittedName>
</protein>
<evidence type="ECO:0000256" key="8">
    <source>
        <dbReference type="ARBA" id="ARBA00023136"/>
    </source>
</evidence>
<dbReference type="EC" id="2.4.-.-" evidence="11"/>
<evidence type="ECO:0000313" key="11">
    <source>
        <dbReference type="EMBL" id="MFD1328972.1"/>
    </source>
</evidence>
<keyword evidence="5 11" id="KW-0808">Transferase</keyword>
<dbReference type="InterPro" id="IPR029044">
    <property type="entry name" value="Nucleotide-diphossugar_trans"/>
</dbReference>
<dbReference type="RefSeq" id="WP_374836139.1">
    <property type="nucleotide sequence ID" value="NZ_JBHEEW010000002.1"/>
</dbReference>
<feature type="transmembrane region" description="Helical" evidence="9">
    <location>
        <begin position="12"/>
        <end position="32"/>
    </location>
</feature>
<dbReference type="GO" id="GO:0016757">
    <property type="term" value="F:glycosyltransferase activity"/>
    <property type="evidence" value="ECO:0007669"/>
    <property type="project" value="UniProtKB-KW"/>
</dbReference>
<dbReference type="Pfam" id="PF13641">
    <property type="entry name" value="Glyco_tranf_2_3"/>
    <property type="match status" value="1"/>
</dbReference>
<comment type="caution">
    <text evidence="11">The sequence shown here is derived from an EMBL/GenBank/DDBJ whole genome shotgun (WGS) entry which is preliminary data.</text>
</comment>
<dbReference type="PANTHER" id="PTHR43867">
    <property type="entry name" value="CELLULOSE SYNTHASE CATALYTIC SUBUNIT A [UDP-FORMING]"/>
    <property type="match status" value="1"/>
</dbReference>
<evidence type="ECO:0000259" key="10">
    <source>
        <dbReference type="Pfam" id="PF07238"/>
    </source>
</evidence>
<dbReference type="Pfam" id="PF07238">
    <property type="entry name" value="PilZ"/>
    <property type="match status" value="1"/>
</dbReference>
<dbReference type="PANTHER" id="PTHR43867:SF2">
    <property type="entry name" value="CELLULOSE SYNTHASE CATALYTIC SUBUNIT A [UDP-FORMING]"/>
    <property type="match status" value="1"/>
</dbReference>
<dbReference type="Proteomes" id="UP001597173">
    <property type="component" value="Unassembled WGS sequence"/>
</dbReference>
<accession>A0ABW3YYJ2</accession>
<dbReference type="SUPFAM" id="SSF141371">
    <property type="entry name" value="PilZ domain-like"/>
    <property type="match status" value="1"/>
</dbReference>
<evidence type="ECO:0000256" key="7">
    <source>
        <dbReference type="ARBA" id="ARBA00022989"/>
    </source>
</evidence>
<keyword evidence="4 11" id="KW-0328">Glycosyltransferase</keyword>
<reference evidence="12" key="1">
    <citation type="journal article" date="2019" name="Int. J. Syst. Evol. Microbiol.">
        <title>The Global Catalogue of Microorganisms (GCM) 10K type strain sequencing project: providing services to taxonomists for standard genome sequencing and annotation.</title>
        <authorList>
            <consortium name="The Broad Institute Genomics Platform"/>
            <consortium name="The Broad Institute Genome Sequencing Center for Infectious Disease"/>
            <person name="Wu L."/>
            <person name="Ma J."/>
        </authorList>
    </citation>
    <scope>NUCLEOTIDE SEQUENCE [LARGE SCALE GENOMIC DNA]</scope>
    <source>
        <strain evidence="12">CCUG 55609</strain>
    </source>
</reference>
<evidence type="ECO:0000256" key="1">
    <source>
        <dbReference type="ARBA" id="ARBA00004127"/>
    </source>
</evidence>
<evidence type="ECO:0000256" key="9">
    <source>
        <dbReference type="SAM" id="Phobius"/>
    </source>
</evidence>
<evidence type="ECO:0000256" key="3">
    <source>
        <dbReference type="ARBA" id="ARBA00022519"/>
    </source>
</evidence>
<evidence type="ECO:0000256" key="4">
    <source>
        <dbReference type="ARBA" id="ARBA00022676"/>
    </source>
</evidence>
<name>A0ABW3YYJ2_MYCRA</name>
<proteinExistence type="predicted"/>
<feature type="transmembrane region" description="Helical" evidence="9">
    <location>
        <begin position="488"/>
        <end position="507"/>
    </location>
</feature>